<proteinExistence type="predicted"/>
<comment type="caution">
    <text evidence="2">The sequence shown here is derived from an EMBL/GenBank/DDBJ whole genome shotgun (WGS) entry which is preliminary data.</text>
</comment>
<evidence type="ECO:0000313" key="3">
    <source>
        <dbReference type="Proteomes" id="UP000807306"/>
    </source>
</evidence>
<feature type="compositionally biased region" description="Low complexity" evidence="1">
    <location>
        <begin position="1"/>
        <end position="27"/>
    </location>
</feature>
<accession>A0A9P6EAG2</accession>
<feature type="compositionally biased region" description="Acidic residues" evidence="1">
    <location>
        <begin position="470"/>
        <end position="483"/>
    </location>
</feature>
<evidence type="ECO:0000256" key="1">
    <source>
        <dbReference type="SAM" id="MobiDB-lite"/>
    </source>
</evidence>
<protein>
    <submittedName>
        <fullName evidence="2">Uncharacterized protein</fullName>
    </submittedName>
</protein>
<feature type="compositionally biased region" description="Acidic residues" evidence="1">
    <location>
        <begin position="444"/>
        <end position="462"/>
    </location>
</feature>
<dbReference type="EMBL" id="MU157880">
    <property type="protein sequence ID" value="KAF9525761.1"/>
    <property type="molecule type" value="Genomic_DNA"/>
</dbReference>
<keyword evidence="3" id="KW-1185">Reference proteome</keyword>
<feature type="region of interest" description="Disordered" evidence="1">
    <location>
        <begin position="140"/>
        <end position="193"/>
    </location>
</feature>
<sequence length="497" mass="53408">MSTSRSPSRHSPTLSQSSVTSSRSDGTVNALRKKCPNKIKSDDEARILWVEAKNTRASYQRLKTDKLLELEIILQSIQQTEDALGDADHFIGELYYLIKRSGLKPPQMSDEVEDTSYTHTIQSDDDRFSLKLKPTTMTVLSKPVTDIPNAAGRRPAPNKSRTPQRQGGQLKAKLATSKENLPPAAPAASSMRPVRAGAGKNMAMLIQHEKSGSDEDLSARKRKRNPREPATVLSTLTSGVPTNATENPMAPPKKKLKHRASEGQAGIVAPSTFDSSLMGAPLPTNLEPSSGQFNLIHSMSSGSNTQGSANGAAPNMTAQMSPTHMQPVTSGLSQQSPLVPTPNTIASQYSSNCYSTPASFNVNEHQDLSTNGFYNQHSTALSFNMNNASSFEEQPHFDNFFDGLSNQDHSSGMAMPSFDLEQDALPVSGKTDLMLPPVNPGTFGEEDSETEDDENQAGDDADQAGNDEGQAGDDEGQAGDDEGQAAGDEYSETGVYI</sequence>
<name>A0A9P6EAG2_9AGAR</name>
<dbReference type="AlphaFoldDB" id="A0A9P6EAG2"/>
<feature type="region of interest" description="Disordered" evidence="1">
    <location>
        <begin position="209"/>
        <end position="262"/>
    </location>
</feature>
<feature type="region of interest" description="Disordered" evidence="1">
    <location>
        <begin position="429"/>
        <end position="497"/>
    </location>
</feature>
<gene>
    <name evidence="2" type="ORF">CPB83DRAFT_896797</name>
</gene>
<feature type="compositionally biased region" description="Polar residues" evidence="1">
    <location>
        <begin position="232"/>
        <end position="246"/>
    </location>
</feature>
<feature type="compositionally biased region" description="Basic and acidic residues" evidence="1">
    <location>
        <begin position="209"/>
        <end position="219"/>
    </location>
</feature>
<organism evidence="2 3">
    <name type="scientific">Crepidotus variabilis</name>
    <dbReference type="NCBI Taxonomy" id="179855"/>
    <lineage>
        <taxon>Eukaryota</taxon>
        <taxon>Fungi</taxon>
        <taxon>Dikarya</taxon>
        <taxon>Basidiomycota</taxon>
        <taxon>Agaricomycotina</taxon>
        <taxon>Agaricomycetes</taxon>
        <taxon>Agaricomycetidae</taxon>
        <taxon>Agaricales</taxon>
        <taxon>Agaricineae</taxon>
        <taxon>Crepidotaceae</taxon>
        <taxon>Crepidotus</taxon>
    </lineage>
</organism>
<feature type="region of interest" description="Disordered" evidence="1">
    <location>
        <begin position="1"/>
        <end position="34"/>
    </location>
</feature>
<dbReference type="Proteomes" id="UP000807306">
    <property type="component" value="Unassembled WGS sequence"/>
</dbReference>
<reference evidence="2" key="1">
    <citation type="submission" date="2020-11" db="EMBL/GenBank/DDBJ databases">
        <authorList>
            <consortium name="DOE Joint Genome Institute"/>
            <person name="Ahrendt S."/>
            <person name="Riley R."/>
            <person name="Andreopoulos W."/>
            <person name="Labutti K."/>
            <person name="Pangilinan J."/>
            <person name="Ruiz-Duenas F.J."/>
            <person name="Barrasa J.M."/>
            <person name="Sanchez-Garcia M."/>
            <person name="Camarero S."/>
            <person name="Miyauchi S."/>
            <person name="Serrano A."/>
            <person name="Linde D."/>
            <person name="Babiker R."/>
            <person name="Drula E."/>
            <person name="Ayuso-Fernandez I."/>
            <person name="Pacheco R."/>
            <person name="Padilla G."/>
            <person name="Ferreira P."/>
            <person name="Barriuso J."/>
            <person name="Kellner H."/>
            <person name="Castanera R."/>
            <person name="Alfaro M."/>
            <person name="Ramirez L."/>
            <person name="Pisabarro A.G."/>
            <person name="Kuo A."/>
            <person name="Tritt A."/>
            <person name="Lipzen A."/>
            <person name="He G."/>
            <person name="Yan M."/>
            <person name="Ng V."/>
            <person name="Cullen D."/>
            <person name="Martin F."/>
            <person name="Rosso M.-N."/>
            <person name="Henrissat B."/>
            <person name="Hibbett D."/>
            <person name="Martinez A.T."/>
            <person name="Grigoriev I.V."/>
        </authorList>
    </citation>
    <scope>NUCLEOTIDE SEQUENCE</scope>
    <source>
        <strain evidence="2">CBS 506.95</strain>
    </source>
</reference>
<evidence type="ECO:0000313" key="2">
    <source>
        <dbReference type="EMBL" id="KAF9525761.1"/>
    </source>
</evidence>